<name>A0A518ETD2_9BACT</name>
<evidence type="ECO:0000313" key="3">
    <source>
        <dbReference type="Proteomes" id="UP000320390"/>
    </source>
</evidence>
<dbReference type="RefSeq" id="WP_145198303.1">
    <property type="nucleotide sequence ID" value="NZ_CP036434.1"/>
</dbReference>
<dbReference type="EMBL" id="CP036434">
    <property type="protein sequence ID" value="QDV07349.1"/>
    <property type="molecule type" value="Genomic_DNA"/>
</dbReference>
<sequence length="210" mass="22379">MTPSDPTARVLLPVLLHEVNNATQLLVGLRAILELPGGEAMFNSRADDLGRTSAMMDDLGFALAVVATAGGANMLLSRRDDRSVRILWDLAGKALTRHGGAIRSVGDPPLTAPSALDGWQLAWSVAALLIAASGEDGGLALAWRWEWTRTDEGGARLVGQLDSEHWSAEDVIGREMLEWIAERVTPNGAVVADGHTLIWSVDAASVRQNA</sequence>
<gene>
    <name evidence="2" type="ORF">Poly30_28730</name>
</gene>
<accession>A0A518ETD2</accession>
<evidence type="ECO:0000313" key="2">
    <source>
        <dbReference type="EMBL" id="QDV07349.1"/>
    </source>
</evidence>
<dbReference type="AlphaFoldDB" id="A0A518ETD2"/>
<evidence type="ECO:0008006" key="4">
    <source>
        <dbReference type="Google" id="ProtNLM"/>
    </source>
</evidence>
<keyword evidence="3" id="KW-1185">Reference proteome</keyword>
<keyword evidence="1" id="KW-0812">Transmembrane</keyword>
<keyword evidence="1" id="KW-1133">Transmembrane helix</keyword>
<protein>
    <recommendedName>
        <fullName evidence="4">Histidine kinase</fullName>
    </recommendedName>
</protein>
<keyword evidence="1" id="KW-0472">Membrane</keyword>
<organism evidence="2 3">
    <name type="scientific">Saltatorellus ferox</name>
    <dbReference type="NCBI Taxonomy" id="2528018"/>
    <lineage>
        <taxon>Bacteria</taxon>
        <taxon>Pseudomonadati</taxon>
        <taxon>Planctomycetota</taxon>
        <taxon>Planctomycetia</taxon>
        <taxon>Planctomycetia incertae sedis</taxon>
        <taxon>Saltatorellus</taxon>
    </lineage>
</organism>
<proteinExistence type="predicted"/>
<feature type="transmembrane region" description="Helical" evidence="1">
    <location>
        <begin position="59"/>
        <end position="76"/>
    </location>
</feature>
<reference evidence="2 3" key="1">
    <citation type="submission" date="2019-02" db="EMBL/GenBank/DDBJ databases">
        <title>Deep-cultivation of Planctomycetes and their phenomic and genomic characterization uncovers novel biology.</title>
        <authorList>
            <person name="Wiegand S."/>
            <person name="Jogler M."/>
            <person name="Boedeker C."/>
            <person name="Pinto D."/>
            <person name="Vollmers J."/>
            <person name="Rivas-Marin E."/>
            <person name="Kohn T."/>
            <person name="Peeters S.H."/>
            <person name="Heuer A."/>
            <person name="Rast P."/>
            <person name="Oberbeckmann S."/>
            <person name="Bunk B."/>
            <person name="Jeske O."/>
            <person name="Meyerdierks A."/>
            <person name="Storesund J.E."/>
            <person name="Kallscheuer N."/>
            <person name="Luecker S."/>
            <person name="Lage O.M."/>
            <person name="Pohl T."/>
            <person name="Merkel B.J."/>
            <person name="Hornburger P."/>
            <person name="Mueller R.-W."/>
            <person name="Bruemmer F."/>
            <person name="Labrenz M."/>
            <person name="Spormann A.M."/>
            <person name="Op den Camp H."/>
            <person name="Overmann J."/>
            <person name="Amann R."/>
            <person name="Jetten M.S.M."/>
            <person name="Mascher T."/>
            <person name="Medema M.H."/>
            <person name="Devos D.P."/>
            <person name="Kaster A.-K."/>
            <person name="Ovreas L."/>
            <person name="Rohde M."/>
            <person name="Galperin M.Y."/>
            <person name="Jogler C."/>
        </authorList>
    </citation>
    <scope>NUCLEOTIDE SEQUENCE [LARGE SCALE GENOMIC DNA]</scope>
    <source>
        <strain evidence="2 3">Poly30</strain>
    </source>
</reference>
<dbReference type="Proteomes" id="UP000320390">
    <property type="component" value="Chromosome"/>
</dbReference>
<evidence type="ECO:0000256" key="1">
    <source>
        <dbReference type="SAM" id="Phobius"/>
    </source>
</evidence>